<protein>
    <submittedName>
        <fullName evidence="2">Spermidine/putrescine ABC transporter</fullName>
    </submittedName>
</protein>
<dbReference type="Pfam" id="PF14518">
    <property type="entry name" value="Haem_oxygenas_2"/>
    <property type="match status" value="1"/>
</dbReference>
<accession>A0A014M745</accession>
<keyword evidence="3" id="KW-1185">Reference proteome</keyword>
<dbReference type="Gene3D" id="1.20.910.10">
    <property type="entry name" value="Heme oxygenase-like"/>
    <property type="match status" value="1"/>
</dbReference>
<dbReference type="Proteomes" id="UP000019918">
    <property type="component" value="Unassembled WGS sequence"/>
</dbReference>
<name>A0A014M745_9GAMM</name>
<dbReference type="PANTHER" id="PTHR40279">
    <property type="entry name" value="PQQC-LIKE PROTEIN"/>
    <property type="match status" value="1"/>
</dbReference>
<evidence type="ECO:0000313" key="3">
    <source>
        <dbReference type="Proteomes" id="UP000019918"/>
    </source>
</evidence>
<dbReference type="GO" id="GO:0016491">
    <property type="term" value="F:oxidoreductase activity"/>
    <property type="evidence" value="ECO:0007669"/>
    <property type="project" value="UniProtKB-KW"/>
</dbReference>
<dbReference type="InterPro" id="IPR039068">
    <property type="entry name" value="PqqC-like"/>
</dbReference>
<evidence type="ECO:0000256" key="1">
    <source>
        <dbReference type="ARBA" id="ARBA00023002"/>
    </source>
</evidence>
<sequence>MKYEGYILSNSYRRLYKATPVNIHTQQIINALCLNEHEQLPLADIIHALACEDNLPAVYQHYPRLAEKLSAQVADTLKLALTGQNAAARRDMQLALFILYQSHLAEPLSAQSRNQFDPLLIQLRQTLESAWLENEINAAAIPLPDLCVENIVAELTALWSAHPTARHPLFDFLASEANETQINYFFKSDSALNLLFFDLVAMTLVGSFPETRAEISHNLWDEIGQGSNEFTHVNLYKNLLERRGIALPDDHFTHLYEWQGLAGYNLFMAAGVTRQHYYKLTGMMAMTELLDPSQYEKLVVGCKRIGLSDRDIHYYSEHISVDVAHADGWLNNVIVPVCARHPAAMAEIYNGAILRLQTCQHYYDYLLAKLRSLSAHTASEVALTDTAVR</sequence>
<dbReference type="PANTHER" id="PTHR40279:SF3">
    <property type="entry name" value="4-AMINOBENZOATE SYNTHASE"/>
    <property type="match status" value="1"/>
</dbReference>
<dbReference type="AlphaFoldDB" id="A0A014M745"/>
<dbReference type="PATRIC" id="fig|69222.5.peg.4066"/>
<evidence type="ECO:0000313" key="2">
    <source>
        <dbReference type="EMBL" id="EXU73914.1"/>
    </source>
</evidence>
<reference evidence="2 3" key="1">
    <citation type="submission" date="2014-02" db="EMBL/GenBank/DDBJ databases">
        <title>Draft genome of Erwinia mallotivora strain BT-MARDI, a papaya dieback pathogen.</title>
        <authorList>
            <person name="Redzuan R."/>
            <person name="Abu Bakar N."/>
            <person name="Badrun R."/>
            <person name="Mohd Raih M.F."/>
            <person name="Rozano L."/>
            <person name="Mat Amin N."/>
        </authorList>
    </citation>
    <scope>NUCLEOTIDE SEQUENCE [LARGE SCALE GENOMIC DNA]</scope>
    <source>
        <strain evidence="2 3">BT-MARDI</strain>
    </source>
</reference>
<dbReference type="SUPFAM" id="SSF48613">
    <property type="entry name" value="Heme oxygenase-like"/>
    <property type="match status" value="1"/>
</dbReference>
<dbReference type="InterPro" id="IPR016084">
    <property type="entry name" value="Haem_Oase-like_multi-hlx"/>
</dbReference>
<dbReference type="STRING" id="69222.BG55_19925"/>
<dbReference type="SMART" id="SM01236">
    <property type="entry name" value="Haem_oxygenase_2"/>
    <property type="match status" value="1"/>
</dbReference>
<proteinExistence type="predicted"/>
<organism evidence="2 3">
    <name type="scientific">Erwinia mallotivora</name>
    <dbReference type="NCBI Taxonomy" id="69222"/>
    <lineage>
        <taxon>Bacteria</taxon>
        <taxon>Pseudomonadati</taxon>
        <taxon>Pseudomonadota</taxon>
        <taxon>Gammaproteobacteria</taxon>
        <taxon>Enterobacterales</taxon>
        <taxon>Erwiniaceae</taxon>
        <taxon>Erwinia</taxon>
    </lineage>
</organism>
<dbReference type="EMBL" id="JFHN01000070">
    <property type="protein sequence ID" value="EXU73914.1"/>
    <property type="molecule type" value="Genomic_DNA"/>
</dbReference>
<keyword evidence="1" id="KW-0560">Oxidoreductase</keyword>
<gene>
    <name evidence="2" type="ORF">BG55_19925</name>
</gene>
<comment type="caution">
    <text evidence="2">The sequence shown here is derived from an EMBL/GenBank/DDBJ whole genome shotgun (WGS) entry which is preliminary data.</text>
</comment>